<feature type="domain" description="VRR-NUC" evidence="4">
    <location>
        <begin position="1"/>
        <end position="95"/>
    </location>
</feature>
<dbReference type="PATRIC" id="fig|28037.234.peg.928"/>
<dbReference type="SMART" id="SM00990">
    <property type="entry name" value="VRR_NUC"/>
    <property type="match status" value="1"/>
</dbReference>
<dbReference type="GO" id="GO:0003676">
    <property type="term" value="F:nucleic acid binding"/>
    <property type="evidence" value="ECO:0007669"/>
    <property type="project" value="InterPro"/>
</dbReference>
<dbReference type="AlphaFoldDB" id="A0A139Q937"/>
<sequence>MKSEQEVQNEIRVALTQAGYTVFRTNVGKVKTADGRWFDTGLPKGHADLYGFRPDGQIFYVEVKKENGRVRPEQENFIETVRKRGAIAGVARSAQEALELVK</sequence>
<dbReference type="GO" id="GO:0004518">
    <property type="term" value="F:nuclease activity"/>
    <property type="evidence" value="ECO:0007669"/>
    <property type="project" value="UniProtKB-KW"/>
</dbReference>
<proteinExistence type="predicted"/>
<evidence type="ECO:0000256" key="3">
    <source>
        <dbReference type="ARBA" id="ARBA00022801"/>
    </source>
</evidence>
<evidence type="ECO:0000313" key="5">
    <source>
        <dbReference type="EMBL" id="KXT99075.1"/>
    </source>
</evidence>
<dbReference type="Proteomes" id="UP000070136">
    <property type="component" value="Unassembled WGS sequence"/>
</dbReference>
<reference evidence="5 6" key="1">
    <citation type="submission" date="2016-01" db="EMBL/GenBank/DDBJ databases">
        <title>Highly variable Streptococcus oralis are common among viridans streptococci isolated from primates.</title>
        <authorList>
            <person name="Denapaite D."/>
            <person name="Rieger M."/>
            <person name="Koendgen S."/>
            <person name="Brueckner R."/>
            <person name="Ochigava I."/>
            <person name="Kappeler P."/>
            <person name="Maetz-Rensing K."/>
            <person name="Leendertz F."/>
            <person name="Hakenbeck R."/>
        </authorList>
    </citation>
    <scope>NUCLEOTIDE SEQUENCE [LARGE SCALE GENOMIC DNA]</scope>
    <source>
        <strain evidence="5 6">DD28</strain>
    </source>
</reference>
<evidence type="ECO:0000256" key="2">
    <source>
        <dbReference type="ARBA" id="ARBA00022722"/>
    </source>
</evidence>
<dbReference type="EMBL" id="LQOA01000027">
    <property type="protein sequence ID" value="KXT99075.1"/>
    <property type="molecule type" value="Genomic_DNA"/>
</dbReference>
<dbReference type="RefSeq" id="WP_061425022.1">
    <property type="nucleotide sequence ID" value="NZ_KQ970262.1"/>
</dbReference>
<dbReference type="InterPro" id="IPR014883">
    <property type="entry name" value="VRR_NUC"/>
</dbReference>
<name>A0A139Q937_STRMT</name>
<dbReference type="InterPro" id="IPR011856">
    <property type="entry name" value="tRNA_endonuc-like_dom_sf"/>
</dbReference>
<keyword evidence="2" id="KW-0540">Nuclease</keyword>
<dbReference type="Pfam" id="PF08774">
    <property type="entry name" value="VRR_NUC"/>
    <property type="match status" value="1"/>
</dbReference>
<comment type="cofactor">
    <cofactor evidence="1">
        <name>Mg(2+)</name>
        <dbReference type="ChEBI" id="CHEBI:18420"/>
    </cofactor>
</comment>
<organism evidence="5 6">
    <name type="scientific">Streptococcus mitis</name>
    <dbReference type="NCBI Taxonomy" id="28037"/>
    <lineage>
        <taxon>Bacteria</taxon>
        <taxon>Bacillati</taxon>
        <taxon>Bacillota</taxon>
        <taxon>Bacilli</taxon>
        <taxon>Lactobacillales</taxon>
        <taxon>Streptococcaceae</taxon>
        <taxon>Streptococcus</taxon>
        <taxon>Streptococcus mitis group</taxon>
    </lineage>
</organism>
<evidence type="ECO:0000259" key="4">
    <source>
        <dbReference type="SMART" id="SM00990"/>
    </source>
</evidence>
<gene>
    <name evidence="5" type="ORF">SMIDD28_00891</name>
</gene>
<dbReference type="GO" id="GO:0016788">
    <property type="term" value="F:hydrolase activity, acting on ester bonds"/>
    <property type="evidence" value="ECO:0007669"/>
    <property type="project" value="InterPro"/>
</dbReference>
<dbReference type="OrthoDB" id="1697409at2"/>
<keyword evidence="3" id="KW-0378">Hydrolase</keyword>
<evidence type="ECO:0000256" key="1">
    <source>
        <dbReference type="ARBA" id="ARBA00001946"/>
    </source>
</evidence>
<protein>
    <recommendedName>
        <fullName evidence="4">VRR-NUC domain-containing protein</fullName>
    </recommendedName>
</protein>
<accession>A0A139Q937</accession>
<evidence type="ECO:0000313" key="6">
    <source>
        <dbReference type="Proteomes" id="UP000070136"/>
    </source>
</evidence>
<dbReference type="Gene3D" id="3.40.1350.10">
    <property type="match status" value="1"/>
</dbReference>
<comment type="caution">
    <text evidence="5">The sequence shown here is derived from an EMBL/GenBank/DDBJ whole genome shotgun (WGS) entry which is preliminary data.</text>
</comment>